<name>A0A2U3B9U9_9VIBR</name>
<dbReference type="NCBIfam" id="NF042945">
    <property type="entry name" value="DUF4297_antiphage"/>
    <property type="match status" value="1"/>
</dbReference>
<dbReference type="RefSeq" id="WP_109319534.1">
    <property type="nucleotide sequence ID" value="NZ_QFWT01000004.1"/>
</dbReference>
<sequence>MRNRSAVDTIRGYFYQFDLSILSILQLGALEDSVEIECIEDIDIRTATEVTATQCKYYAKTEYNHSVIKDAVKHMVSHFKESLLGTKPEVSYSIKGHYASGQEKLDGGVDVNFLKKHFLTYSKGKSSSKITHYHHTDLGLSDADLGEFLKRLTIDVRAKEFDEQYREILDAIQKNVGATQFSAEYFYYNNALAVIRELSIQSAPADRTITKKEFLARINTSTVLFNEWFIEKKGKKAHLAALRKEYFTELNISPYERFFLVEVNPSCYVRSDLKDIFFQLAKKWAKLSEREPSPFCPYIYVHGVSSDELIALKTELILEDFKIIDGHDFQGADFSYRSIVRKATHGNEIKIKVLNTLLNIEQTVSAISTTRRIYQFYISNSYFDYDDPAVRHVKIQVENLSDIQSII</sequence>
<evidence type="ECO:0000313" key="2">
    <source>
        <dbReference type="Proteomes" id="UP000245362"/>
    </source>
</evidence>
<dbReference type="EMBL" id="QFWT01000004">
    <property type="protein sequence ID" value="PWI33543.1"/>
    <property type="molecule type" value="Genomic_DNA"/>
</dbReference>
<proteinExistence type="predicted"/>
<evidence type="ECO:0000313" key="1">
    <source>
        <dbReference type="EMBL" id="PWI33543.1"/>
    </source>
</evidence>
<keyword evidence="2" id="KW-1185">Reference proteome</keyword>
<dbReference type="Proteomes" id="UP000245362">
    <property type="component" value="Unassembled WGS sequence"/>
</dbReference>
<organism evidence="1 2">
    <name type="scientific">Vibrio albus</name>
    <dbReference type="NCBI Taxonomy" id="2200953"/>
    <lineage>
        <taxon>Bacteria</taxon>
        <taxon>Pseudomonadati</taxon>
        <taxon>Pseudomonadota</taxon>
        <taxon>Gammaproteobacteria</taxon>
        <taxon>Vibrionales</taxon>
        <taxon>Vibrionaceae</taxon>
        <taxon>Vibrio</taxon>
    </lineage>
</organism>
<gene>
    <name evidence="1" type="ORF">DI392_08730</name>
</gene>
<protein>
    <submittedName>
        <fullName evidence="1">Uncharacterized protein</fullName>
    </submittedName>
</protein>
<reference evidence="1 2" key="1">
    <citation type="submission" date="2018-05" db="EMBL/GenBank/DDBJ databases">
        <title>Vibrio limimaris sp. nov., isolated from marine sediment.</title>
        <authorList>
            <person name="Li C.-M."/>
        </authorList>
    </citation>
    <scope>NUCLEOTIDE SEQUENCE [LARGE SCALE GENOMIC DNA]</scope>
    <source>
        <strain evidence="1 2">E4404</strain>
    </source>
</reference>
<comment type="caution">
    <text evidence="1">The sequence shown here is derived from an EMBL/GenBank/DDBJ whole genome shotgun (WGS) entry which is preliminary data.</text>
</comment>
<dbReference type="AlphaFoldDB" id="A0A2U3B9U9"/>
<accession>A0A2U3B9U9</accession>
<dbReference type="OrthoDB" id="8403777at2"/>